<gene>
    <name evidence="1" type="ORF">SCP_0702210</name>
</gene>
<proteinExistence type="predicted"/>
<name>A0A401GS36_9APHY</name>
<comment type="caution">
    <text evidence="1">The sequence shown here is derived from an EMBL/GenBank/DDBJ whole genome shotgun (WGS) entry which is preliminary data.</text>
</comment>
<accession>A0A401GS36</accession>
<keyword evidence="2" id="KW-1185">Reference proteome</keyword>
<dbReference type="InParanoid" id="A0A401GS36"/>
<dbReference type="AlphaFoldDB" id="A0A401GS36"/>
<protein>
    <recommendedName>
        <fullName evidence="3">Protein kinase domain-containing protein</fullName>
    </recommendedName>
</protein>
<dbReference type="Proteomes" id="UP000287166">
    <property type="component" value="Unassembled WGS sequence"/>
</dbReference>
<evidence type="ECO:0008006" key="3">
    <source>
        <dbReference type="Google" id="ProtNLM"/>
    </source>
</evidence>
<evidence type="ECO:0000313" key="1">
    <source>
        <dbReference type="EMBL" id="GBE85035.1"/>
    </source>
</evidence>
<dbReference type="GeneID" id="38781952"/>
<dbReference type="RefSeq" id="XP_027615948.1">
    <property type="nucleotide sequence ID" value="XM_027760147.1"/>
</dbReference>
<evidence type="ECO:0000313" key="2">
    <source>
        <dbReference type="Proteomes" id="UP000287166"/>
    </source>
</evidence>
<reference evidence="1 2" key="1">
    <citation type="journal article" date="2018" name="Sci. Rep.">
        <title>Genome sequence of the cauliflower mushroom Sparassis crispa (Hanabiratake) and its association with beneficial usage.</title>
        <authorList>
            <person name="Kiyama R."/>
            <person name="Furutani Y."/>
            <person name="Kawaguchi K."/>
            <person name="Nakanishi T."/>
        </authorList>
    </citation>
    <scope>NUCLEOTIDE SEQUENCE [LARGE SCALE GENOMIC DNA]</scope>
</reference>
<organism evidence="1 2">
    <name type="scientific">Sparassis crispa</name>
    <dbReference type="NCBI Taxonomy" id="139825"/>
    <lineage>
        <taxon>Eukaryota</taxon>
        <taxon>Fungi</taxon>
        <taxon>Dikarya</taxon>
        <taxon>Basidiomycota</taxon>
        <taxon>Agaricomycotina</taxon>
        <taxon>Agaricomycetes</taxon>
        <taxon>Polyporales</taxon>
        <taxon>Sparassidaceae</taxon>
        <taxon>Sparassis</taxon>
    </lineage>
</organism>
<sequence length="167" mass="18591">MTVRAGKEIPWSFGWFKVQLSHGPCHGVRRRSDCRDEVWQIMDGWLLCLYETTKRGIVVRDISSRNILIRWGAPQPVEFTEFASGRNSDAIEPGETAKLYASEGGENCLRTVVVVSRLASDLPQTLSRNGFGSFRREGLDESSALMLAFGVVFGGPLERSLEILPTS</sequence>
<dbReference type="EMBL" id="BFAD01000007">
    <property type="protein sequence ID" value="GBE85035.1"/>
    <property type="molecule type" value="Genomic_DNA"/>
</dbReference>